<evidence type="ECO:0000313" key="1">
    <source>
        <dbReference type="EMBL" id="KAJ8929724.1"/>
    </source>
</evidence>
<dbReference type="EMBL" id="JANEYF010004901">
    <property type="protein sequence ID" value="KAJ8929724.1"/>
    <property type="molecule type" value="Genomic_DNA"/>
</dbReference>
<name>A0AAV8WSJ2_9CUCU</name>
<keyword evidence="2" id="KW-1185">Reference proteome</keyword>
<evidence type="ECO:0000313" key="2">
    <source>
        <dbReference type="Proteomes" id="UP001162156"/>
    </source>
</evidence>
<comment type="caution">
    <text evidence="1">The sequence shown here is derived from an EMBL/GenBank/DDBJ whole genome shotgun (WGS) entry which is preliminary data.</text>
</comment>
<dbReference type="PANTHER" id="PTHR33480">
    <property type="entry name" value="SET DOMAIN-CONTAINING PROTEIN-RELATED"/>
    <property type="match status" value="1"/>
</dbReference>
<protein>
    <submittedName>
        <fullName evidence="1">Uncharacterized protein</fullName>
    </submittedName>
</protein>
<proteinExistence type="predicted"/>
<dbReference type="AlphaFoldDB" id="A0AAV8WSJ2"/>
<dbReference type="Proteomes" id="UP001162156">
    <property type="component" value="Unassembled WGS sequence"/>
</dbReference>
<dbReference type="PANTHER" id="PTHR33480:SF1">
    <property type="entry name" value="TYR RECOMBINASE DOMAIN-CONTAINING PROTEIN"/>
    <property type="match status" value="1"/>
</dbReference>
<sequence length="294" mass="33838">MLKKHISIHLKQNKCPEKKTSGNRNPISECNSLLNGIYGSNIRDDFLTNITNKMKNDEVTQICKSDELILKFGNMIYEKYNISQSELISQSMRQLGRLLQEINKESTPKLSLAQCIVPNKIDIVINATKSLCTVSTSSNSRPEFLTPSLGLKIGNHITKCANIERGRALRRGDLTRDKELRSFIDIMELEWKVKVSSNALHTLYKRKFNGEQLLPLTSDLMKLNIYLENEMKACKDELEKCTVPTIKTWIRFASLILCRIVLFNNKRSGEVAKITMEQYMKRHLWSHQLKVFGK</sequence>
<reference evidence="1" key="1">
    <citation type="journal article" date="2023" name="Insect Mol. Biol.">
        <title>Genome sequencing provides insights into the evolution of gene families encoding plant cell wall-degrading enzymes in longhorned beetles.</title>
        <authorList>
            <person name="Shin N.R."/>
            <person name="Okamura Y."/>
            <person name="Kirsch R."/>
            <person name="Pauchet Y."/>
        </authorList>
    </citation>
    <scope>NUCLEOTIDE SEQUENCE</scope>
    <source>
        <strain evidence="1">RBIC_L_NR</strain>
    </source>
</reference>
<organism evidence="1 2">
    <name type="scientific">Rhamnusium bicolor</name>
    <dbReference type="NCBI Taxonomy" id="1586634"/>
    <lineage>
        <taxon>Eukaryota</taxon>
        <taxon>Metazoa</taxon>
        <taxon>Ecdysozoa</taxon>
        <taxon>Arthropoda</taxon>
        <taxon>Hexapoda</taxon>
        <taxon>Insecta</taxon>
        <taxon>Pterygota</taxon>
        <taxon>Neoptera</taxon>
        <taxon>Endopterygota</taxon>
        <taxon>Coleoptera</taxon>
        <taxon>Polyphaga</taxon>
        <taxon>Cucujiformia</taxon>
        <taxon>Chrysomeloidea</taxon>
        <taxon>Cerambycidae</taxon>
        <taxon>Lepturinae</taxon>
        <taxon>Rhagiini</taxon>
        <taxon>Rhamnusium</taxon>
    </lineage>
</organism>
<accession>A0AAV8WSJ2</accession>
<gene>
    <name evidence="1" type="ORF">NQ314_017560</name>
</gene>